<dbReference type="AlphaFoldDB" id="A0AAW0VR01"/>
<evidence type="ECO:0000313" key="1">
    <source>
        <dbReference type="EMBL" id="KAK8719340.1"/>
    </source>
</evidence>
<comment type="caution">
    <text evidence="1">The sequence shown here is derived from an EMBL/GenBank/DDBJ whole genome shotgun (WGS) entry which is preliminary data.</text>
</comment>
<reference evidence="1 2" key="1">
    <citation type="journal article" date="2024" name="BMC Genomics">
        <title>Genome assembly of redclaw crayfish (Cherax quadricarinatus) provides insights into its immune adaptation and hypoxia tolerance.</title>
        <authorList>
            <person name="Liu Z."/>
            <person name="Zheng J."/>
            <person name="Li H."/>
            <person name="Fang K."/>
            <person name="Wang S."/>
            <person name="He J."/>
            <person name="Zhou D."/>
            <person name="Weng S."/>
            <person name="Chi M."/>
            <person name="Gu Z."/>
            <person name="He J."/>
            <person name="Li F."/>
            <person name="Wang M."/>
        </authorList>
    </citation>
    <scope>NUCLEOTIDE SEQUENCE [LARGE SCALE GENOMIC DNA]</scope>
    <source>
        <strain evidence="1">ZL_2023a</strain>
    </source>
</reference>
<accession>A0AAW0VR01</accession>
<proteinExistence type="predicted"/>
<evidence type="ECO:0000313" key="2">
    <source>
        <dbReference type="Proteomes" id="UP001445076"/>
    </source>
</evidence>
<dbReference type="EMBL" id="JARKIK010002421">
    <property type="protein sequence ID" value="KAK8719340.1"/>
    <property type="molecule type" value="Genomic_DNA"/>
</dbReference>
<sequence length="105" mass="11677">MMSGLPLVVEEILKAMTVYLKLKSALLHSSNCVDPDNYYDSVGAVVSLLKLLKYTLPLVDSVVTITGGWVEWLCLVERCVVRLDDTFQLLITSYSPRSKIPDLTA</sequence>
<name>A0AAW0VR01_CHEQU</name>
<dbReference type="Proteomes" id="UP001445076">
    <property type="component" value="Unassembled WGS sequence"/>
</dbReference>
<gene>
    <name evidence="1" type="ORF">OTU49_014097</name>
</gene>
<protein>
    <submittedName>
        <fullName evidence="1">Uncharacterized protein</fullName>
    </submittedName>
</protein>
<organism evidence="1 2">
    <name type="scientific">Cherax quadricarinatus</name>
    <name type="common">Australian red claw crayfish</name>
    <dbReference type="NCBI Taxonomy" id="27406"/>
    <lineage>
        <taxon>Eukaryota</taxon>
        <taxon>Metazoa</taxon>
        <taxon>Ecdysozoa</taxon>
        <taxon>Arthropoda</taxon>
        <taxon>Crustacea</taxon>
        <taxon>Multicrustacea</taxon>
        <taxon>Malacostraca</taxon>
        <taxon>Eumalacostraca</taxon>
        <taxon>Eucarida</taxon>
        <taxon>Decapoda</taxon>
        <taxon>Pleocyemata</taxon>
        <taxon>Astacidea</taxon>
        <taxon>Parastacoidea</taxon>
        <taxon>Parastacidae</taxon>
        <taxon>Cherax</taxon>
    </lineage>
</organism>
<keyword evidence="2" id="KW-1185">Reference proteome</keyword>